<name>A0A2W5VV77_9BACT</name>
<accession>A0A2W5VV77</accession>
<evidence type="ECO:0000313" key="1">
    <source>
        <dbReference type="EMBL" id="PZR14501.1"/>
    </source>
</evidence>
<protein>
    <submittedName>
        <fullName evidence="1">Uncharacterized protein</fullName>
    </submittedName>
</protein>
<dbReference type="AlphaFoldDB" id="A0A2W5VV77"/>
<dbReference type="Proteomes" id="UP000249061">
    <property type="component" value="Unassembled WGS sequence"/>
</dbReference>
<evidence type="ECO:0000313" key="2">
    <source>
        <dbReference type="Proteomes" id="UP000249061"/>
    </source>
</evidence>
<gene>
    <name evidence="1" type="ORF">DI536_10625</name>
</gene>
<dbReference type="EMBL" id="QFQP01000007">
    <property type="protein sequence ID" value="PZR14501.1"/>
    <property type="molecule type" value="Genomic_DNA"/>
</dbReference>
<proteinExistence type="predicted"/>
<reference evidence="1 2" key="1">
    <citation type="submission" date="2017-08" db="EMBL/GenBank/DDBJ databases">
        <title>Infants hospitalized years apart are colonized by the same room-sourced microbial strains.</title>
        <authorList>
            <person name="Brooks B."/>
            <person name="Olm M.R."/>
            <person name="Firek B.A."/>
            <person name="Baker R."/>
            <person name="Thomas B.C."/>
            <person name="Morowitz M.J."/>
            <person name="Banfield J.F."/>
        </authorList>
    </citation>
    <scope>NUCLEOTIDE SEQUENCE [LARGE SCALE GENOMIC DNA]</scope>
    <source>
        <strain evidence="1">S2_003_000_R2_14</strain>
    </source>
</reference>
<sequence>MRTMDMSTDETGSTCDGAPLRCEVTASSCGGGRDRSLSLVRAFIGVVSVFTLTNCAPPCVPFSRPAHDVSCDGDTLVASFNAQNSSVLSSSCAANVDGGVVVATVTGVVCPGEQFERLSNMLELDCTLPSLGAGTIPVHEGQVSLVSDGGVTVCRRP</sequence>
<comment type="caution">
    <text evidence="1">The sequence shown here is derived from an EMBL/GenBank/DDBJ whole genome shotgun (WGS) entry which is preliminary data.</text>
</comment>
<organism evidence="1 2">
    <name type="scientific">Archangium gephyra</name>
    <dbReference type="NCBI Taxonomy" id="48"/>
    <lineage>
        <taxon>Bacteria</taxon>
        <taxon>Pseudomonadati</taxon>
        <taxon>Myxococcota</taxon>
        <taxon>Myxococcia</taxon>
        <taxon>Myxococcales</taxon>
        <taxon>Cystobacterineae</taxon>
        <taxon>Archangiaceae</taxon>
        <taxon>Archangium</taxon>
    </lineage>
</organism>